<sequence length="128" mass="14484">MEHAAEHSTQLSSYLELCRSLGVVNTRRLPAFERVRDEDVRELERLLITRHDDTDEEPEGDGQSLPLIDLKDTTATMEWVAFDDDKAAARRRGAVDSGTRSFCRRRSRTGGRCLVTGGVVRPELYCCD</sequence>
<dbReference type="EnsemblPlants" id="OPUNC09G10760.1">
    <property type="protein sequence ID" value="OPUNC09G10760.1"/>
    <property type="gene ID" value="OPUNC09G10760"/>
</dbReference>
<organism evidence="1">
    <name type="scientific">Oryza punctata</name>
    <name type="common">Red rice</name>
    <dbReference type="NCBI Taxonomy" id="4537"/>
    <lineage>
        <taxon>Eukaryota</taxon>
        <taxon>Viridiplantae</taxon>
        <taxon>Streptophyta</taxon>
        <taxon>Embryophyta</taxon>
        <taxon>Tracheophyta</taxon>
        <taxon>Spermatophyta</taxon>
        <taxon>Magnoliopsida</taxon>
        <taxon>Liliopsida</taxon>
        <taxon>Poales</taxon>
        <taxon>Poaceae</taxon>
        <taxon>BOP clade</taxon>
        <taxon>Oryzoideae</taxon>
        <taxon>Oryzeae</taxon>
        <taxon>Oryzinae</taxon>
        <taxon>Oryza</taxon>
    </lineage>
</organism>
<dbReference type="STRING" id="4537.A0A0E0M1W3"/>
<name>A0A0E0M1W3_ORYPU</name>
<proteinExistence type="predicted"/>
<dbReference type="HOGENOM" id="CLU_1996804_0_0_1"/>
<reference evidence="1" key="1">
    <citation type="submission" date="2015-04" db="UniProtKB">
        <authorList>
            <consortium name="EnsemblPlants"/>
        </authorList>
    </citation>
    <scope>IDENTIFICATION</scope>
</reference>
<protein>
    <recommendedName>
        <fullName evidence="3">AP180 N-terminal homology (ANTH) domain-containing protein</fullName>
    </recommendedName>
</protein>
<keyword evidence="2" id="KW-1185">Reference proteome</keyword>
<reference evidence="1" key="2">
    <citation type="submission" date="2018-05" db="EMBL/GenBank/DDBJ databases">
        <title>OpunRS2 (Oryza punctata Reference Sequence Version 2).</title>
        <authorList>
            <person name="Zhang J."/>
            <person name="Kudrna D."/>
            <person name="Lee S."/>
            <person name="Talag J."/>
            <person name="Welchert J."/>
            <person name="Wing R.A."/>
        </authorList>
    </citation>
    <scope>NUCLEOTIDE SEQUENCE [LARGE SCALE GENOMIC DNA]</scope>
</reference>
<dbReference type="AlphaFoldDB" id="A0A0E0M1W3"/>
<evidence type="ECO:0000313" key="1">
    <source>
        <dbReference type="EnsemblPlants" id="OPUNC09G10760.1"/>
    </source>
</evidence>
<accession>A0A0E0M1W3</accession>
<evidence type="ECO:0008006" key="3">
    <source>
        <dbReference type="Google" id="ProtNLM"/>
    </source>
</evidence>
<dbReference type="Proteomes" id="UP000026962">
    <property type="component" value="Chromosome 9"/>
</dbReference>
<evidence type="ECO:0000313" key="2">
    <source>
        <dbReference type="Proteomes" id="UP000026962"/>
    </source>
</evidence>
<dbReference type="Gramene" id="OPUNC09G10760.1">
    <property type="protein sequence ID" value="OPUNC09G10760.1"/>
    <property type="gene ID" value="OPUNC09G10760"/>
</dbReference>